<keyword evidence="3" id="KW-1185">Reference proteome</keyword>
<sequence length="71" mass="7683">MSTEQLHAKGPNGEICIIERISASIDTSNLSGRSSLTGLASYRLATGERLNPTEDPKVFASLDGQRRYSLT</sequence>
<comment type="caution">
    <text evidence="2">The sequence shown here is derived from an EMBL/GenBank/DDBJ whole genome shotgun (WGS) entry which is preliminary data.</text>
</comment>
<dbReference type="Proteomes" id="UP000430120">
    <property type="component" value="Unassembled WGS sequence"/>
</dbReference>
<accession>A0A643FEM7</accession>
<evidence type="ECO:0000313" key="3">
    <source>
        <dbReference type="Proteomes" id="UP000430120"/>
    </source>
</evidence>
<protein>
    <submittedName>
        <fullName evidence="2">Uncharacterized protein</fullName>
    </submittedName>
</protein>
<evidence type="ECO:0000313" key="2">
    <source>
        <dbReference type="EMBL" id="KAB0583552.1"/>
    </source>
</evidence>
<gene>
    <name evidence="2" type="ORF">F7Q92_07710</name>
</gene>
<dbReference type="OrthoDB" id="9970746at2"/>
<reference evidence="2 3" key="1">
    <citation type="submission" date="2019-09" db="EMBL/GenBank/DDBJ databases">
        <title>Draft genome sequences of 48 bacterial type strains from the CCUG.</title>
        <authorList>
            <person name="Tunovic T."/>
            <person name="Pineiro-Iglesias B."/>
            <person name="Unosson C."/>
            <person name="Inganas E."/>
            <person name="Ohlen M."/>
            <person name="Cardew S."/>
            <person name="Jensie-Markopoulos S."/>
            <person name="Salva-Serra F."/>
            <person name="Jaen-Luchoro D."/>
            <person name="Karlsson R."/>
            <person name="Svensson-Stadler L."/>
            <person name="Chun J."/>
            <person name="Moore E."/>
        </authorList>
    </citation>
    <scope>NUCLEOTIDE SEQUENCE [LARGE SCALE GENOMIC DNA]</scope>
    <source>
        <strain evidence="2 3">CCUG 30977</strain>
    </source>
</reference>
<feature type="region of interest" description="Disordered" evidence="1">
    <location>
        <begin position="50"/>
        <end position="71"/>
    </location>
</feature>
<dbReference type="RefSeq" id="WP_151123596.1">
    <property type="nucleotide sequence ID" value="NZ_CP088081.1"/>
</dbReference>
<evidence type="ECO:0000256" key="1">
    <source>
        <dbReference type="SAM" id="MobiDB-lite"/>
    </source>
</evidence>
<organism evidence="2 3">
    <name type="scientific">Ideonella dechloratans</name>
    <dbReference type="NCBI Taxonomy" id="36863"/>
    <lineage>
        <taxon>Bacteria</taxon>
        <taxon>Pseudomonadati</taxon>
        <taxon>Pseudomonadota</taxon>
        <taxon>Betaproteobacteria</taxon>
        <taxon>Burkholderiales</taxon>
        <taxon>Sphaerotilaceae</taxon>
        <taxon>Ideonella</taxon>
    </lineage>
</organism>
<dbReference type="EMBL" id="VZPB01000013">
    <property type="protein sequence ID" value="KAB0583552.1"/>
    <property type="molecule type" value="Genomic_DNA"/>
</dbReference>
<proteinExistence type="predicted"/>
<dbReference type="AlphaFoldDB" id="A0A643FEM7"/>
<name>A0A643FEM7_IDEDE</name>